<name>D0GK22_9FUSO</name>
<dbReference type="Proteomes" id="UP000004226">
    <property type="component" value="Unassembled WGS sequence"/>
</dbReference>
<evidence type="ECO:0008006" key="3">
    <source>
        <dbReference type="Google" id="ProtNLM"/>
    </source>
</evidence>
<sequence length="255" mass="30034">DTEDYSTFYGRQLEKYYRKHFGDADATFVTEQLKYTKEQLGKDWENDIWVSYNPLKINHVSIYNDKIDRLFSYGEPVPYVKKVYKKKWLLRDFSVGRAENDALQISTLENYLKDARRKKDDVVMFRLNLSDKALARVEKRLEKVTKGFYKFDCPSGEAGCQRKGEYYLMVKTDFLPNKFQQYSLLRNNCAVFVKRMLFNDVIGSGMNFSLGTVGNLPSNVADWAYNRTSTILDRNRKVTRSNKIIYYDYNNTGKK</sequence>
<evidence type="ECO:0000313" key="1">
    <source>
        <dbReference type="EMBL" id="EEY35563.1"/>
    </source>
</evidence>
<gene>
    <name evidence="1" type="ORF">HMPREF0554_2218</name>
</gene>
<dbReference type="EMBL" id="ADAD01000055">
    <property type="protein sequence ID" value="EEY35563.1"/>
    <property type="molecule type" value="Genomic_DNA"/>
</dbReference>
<organism evidence="1 2">
    <name type="scientific">Pseudoleptotrichia goodfellowii F0264</name>
    <dbReference type="NCBI Taxonomy" id="596323"/>
    <lineage>
        <taxon>Bacteria</taxon>
        <taxon>Fusobacteriati</taxon>
        <taxon>Fusobacteriota</taxon>
        <taxon>Fusobacteriia</taxon>
        <taxon>Fusobacteriales</taxon>
        <taxon>Leptotrichiaceae</taxon>
        <taxon>Pseudoleptotrichia</taxon>
    </lineage>
</organism>
<dbReference type="RefSeq" id="WP_006806826.1">
    <property type="nucleotide sequence ID" value="NZ_ADAD01000055.1"/>
</dbReference>
<reference evidence="1 2" key="1">
    <citation type="submission" date="2009-10" db="EMBL/GenBank/DDBJ databases">
        <authorList>
            <person name="Harkins D.M."/>
            <person name="Madupu R."/>
            <person name="Durkin A.S."/>
            <person name="Torralba M."/>
            <person name="Methe B."/>
            <person name="Sutton G.G."/>
            <person name="Strausberg R.L."/>
            <person name="Nelson K.E."/>
        </authorList>
    </citation>
    <scope>NUCLEOTIDE SEQUENCE [LARGE SCALE GENOMIC DNA]</scope>
    <source>
        <strain evidence="1 2">F0264</strain>
    </source>
</reference>
<accession>D0GK22</accession>
<keyword evidence="2" id="KW-1185">Reference proteome</keyword>
<evidence type="ECO:0000313" key="2">
    <source>
        <dbReference type="Proteomes" id="UP000004226"/>
    </source>
</evidence>
<proteinExistence type="predicted"/>
<feature type="non-terminal residue" evidence="1">
    <location>
        <position position="1"/>
    </location>
</feature>
<dbReference type="AlphaFoldDB" id="D0GK22"/>
<protein>
    <recommendedName>
        <fullName evidence="3">DUF4105 domain-containing protein</fullName>
    </recommendedName>
</protein>
<comment type="caution">
    <text evidence="1">The sequence shown here is derived from an EMBL/GenBank/DDBJ whole genome shotgun (WGS) entry which is preliminary data.</text>
</comment>